<reference evidence="4 6" key="1">
    <citation type="submission" date="2018-03" db="EMBL/GenBank/DDBJ databases">
        <title>Genomic Encyclopedia of Archaeal and Bacterial Type Strains, Phase II (KMG-II): from individual species to whole genera.</title>
        <authorList>
            <person name="Goeker M."/>
        </authorList>
    </citation>
    <scope>NUCLEOTIDE SEQUENCE [LARGE SCALE GENOMIC DNA]</scope>
    <source>
        <strain evidence="4 6">DSM 21548</strain>
    </source>
</reference>
<gene>
    <name evidence="4" type="ORF">CLV49_0767</name>
    <name evidence="5" type="ORF">ELQ93_16760</name>
</gene>
<dbReference type="Proteomes" id="UP000241203">
    <property type="component" value="Unassembled WGS sequence"/>
</dbReference>
<dbReference type="OrthoDB" id="4931198at2"/>
<dbReference type="AlphaFoldDB" id="A0A2P8GT73"/>
<dbReference type="EMBL" id="PYAU01000001">
    <property type="protein sequence ID" value="PSL37161.1"/>
    <property type="molecule type" value="Genomic_DNA"/>
</dbReference>
<comment type="similarity">
    <text evidence="1">Belongs to the universal stress protein A family.</text>
</comment>
<evidence type="ECO:0000256" key="2">
    <source>
        <dbReference type="SAM" id="MobiDB-lite"/>
    </source>
</evidence>
<dbReference type="InterPro" id="IPR006016">
    <property type="entry name" value="UspA"/>
</dbReference>
<feature type="domain" description="UspA" evidence="3">
    <location>
        <begin position="167"/>
        <end position="281"/>
    </location>
</feature>
<dbReference type="PANTHER" id="PTHR46268:SF6">
    <property type="entry name" value="UNIVERSAL STRESS PROTEIN UP12"/>
    <property type="match status" value="1"/>
</dbReference>
<evidence type="ECO:0000313" key="5">
    <source>
        <dbReference type="EMBL" id="RUQ81940.1"/>
    </source>
</evidence>
<comment type="caution">
    <text evidence="4">The sequence shown here is derived from an EMBL/GenBank/DDBJ whole genome shotgun (WGS) entry which is preliminary data.</text>
</comment>
<evidence type="ECO:0000313" key="4">
    <source>
        <dbReference type="EMBL" id="PSL37161.1"/>
    </source>
</evidence>
<dbReference type="Gene3D" id="3.40.50.12370">
    <property type="match status" value="1"/>
</dbReference>
<dbReference type="EMBL" id="RZGY01000004">
    <property type="protein sequence ID" value="RUQ81940.1"/>
    <property type="molecule type" value="Genomic_DNA"/>
</dbReference>
<proteinExistence type="inferred from homology"/>
<name>A0A2P8GT73_9MICO</name>
<dbReference type="PANTHER" id="PTHR46268">
    <property type="entry name" value="STRESS RESPONSE PROTEIN NHAX"/>
    <property type="match status" value="1"/>
</dbReference>
<dbReference type="RefSeq" id="WP_106562341.1">
    <property type="nucleotide sequence ID" value="NZ_PYAU01000001.1"/>
</dbReference>
<sequence length="297" mass="30919">MSTPTAAARPAPLPHDPARRRPTIGVGVDESVESSVALAWALDRAKRTGDAVRLVTVVEEEAGSMGAEYGREVTRGAAERMSEVARTVHAAAPDARLDIEIVHGPVAWALARAVTDGDLLVVGTPVGAVRDEAAPRVLGSRSVQIAAAARCTVAVVPPLLGDERHGVVVGVETPADVPALLDLGIREARLLGEPLLLVHCAPRDDTAADGVLAAVEHALRERSDDVEISARRLFRSPVDGLVELARHASLLVMGRSRAPELNPLGTTCHRVLSQAPAPVLIADAGRPGAGSRDAGGR</sequence>
<protein>
    <submittedName>
        <fullName evidence="4">Nucleotide-binding universal stress UspA family protein</fullName>
    </submittedName>
    <submittedName>
        <fullName evidence="5">Universal stress protein</fullName>
    </submittedName>
</protein>
<keyword evidence="7" id="KW-1185">Reference proteome</keyword>
<feature type="domain" description="UspA" evidence="3">
    <location>
        <begin position="23"/>
        <end position="157"/>
    </location>
</feature>
<reference evidence="5 7" key="2">
    <citation type="submission" date="2018-12" db="EMBL/GenBank/DDBJ databases">
        <authorList>
            <person name="hu s."/>
            <person name="Xu Y."/>
            <person name="Xu B."/>
            <person name="Li F."/>
        </authorList>
    </citation>
    <scope>NUCLEOTIDE SEQUENCE [LARGE SCALE GENOMIC DNA]</scope>
    <source>
        <strain evidence="5 7">KSW2-17</strain>
    </source>
</reference>
<dbReference type="SUPFAM" id="SSF52402">
    <property type="entry name" value="Adenine nucleotide alpha hydrolases-like"/>
    <property type="match status" value="2"/>
</dbReference>
<evidence type="ECO:0000313" key="7">
    <source>
        <dbReference type="Proteomes" id="UP000268291"/>
    </source>
</evidence>
<feature type="compositionally biased region" description="Low complexity" evidence="2">
    <location>
        <begin position="1"/>
        <end position="10"/>
    </location>
</feature>
<evidence type="ECO:0000256" key="1">
    <source>
        <dbReference type="ARBA" id="ARBA00008791"/>
    </source>
</evidence>
<dbReference type="CDD" id="cd00293">
    <property type="entry name" value="USP-like"/>
    <property type="match status" value="1"/>
</dbReference>
<feature type="region of interest" description="Disordered" evidence="2">
    <location>
        <begin position="1"/>
        <end position="23"/>
    </location>
</feature>
<evidence type="ECO:0000259" key="3">
    <source>
        <dbReference type="Pfam" id="PF00582"/>
    </source>
</evidence>
<dbReference type="Proteomes" id="UP000268291">
    <property type="component" value="Unassembled WGS sequence"/>
</dbReference>
<accession>A0A2P8GT73</accession>
<organism evidence="4 6">
    <name type="scientific">Labedella gwakjiensis</name>
    <dbReference type="NCBI Taxonomy" id="390269"/>
    <lineage>
        <taxon>Bacteria</taxon>
        <taxon>Bacillati</taxon>
        <taxon>Actinomycetota</taxon>
        <taxon>Actinomycetes</taxon>
        <taxon>Micrococcales</taxon>
        <taxon>Microbacteriaceae</taxon>
        <taxon>Labedella</taxon>
    </lineage>
</organism>
<evidence type="ECO:0000313" key="6">
    <source>
        <dbReference type="Proteomes" id="UP000241203"/>
    </source>
</evidence>
<dbReference type="Pfam" id="PF00582">
    <property type="entry name" value="Usp"/>
    <property type="match status" value="2"/>
</dbReference>